<evidence type="ECO:0000256" key="6">
    <source>
        <dbReference type="ARBA" id="ARBA00022781"/>
    </source>
</evidence>
<evidence type="ECO:0000256" key="2">
    <source>
        <dbReference type="ARBA" id="ARBA00006810"/>
    </source>
</evidence>
<reference evidence="12" key="2">
    <citation type="journal article" date="2021" name="PeerJ">
        <title>Extensive microbial diversity within the chicken gut microbiome revealed by metagenomics and culture.</title>
        <authorList>
            <person name="Gilroy R."/>
            <person name="Ravi A."/>
            <person name="Getino M."/>
            <person name="Pursley I."/>
            <person name="Horton D.L."/>
            <person name="Alikhan N.F."/>
            <person name="Baker D."/>
            <person name="Gharbi K."/>
            <person name="Hall N."/>
            <person name="Watson M."/>
            <person name="Adriaenssens E.M."/>
            <person name="Foster-Nyarko E."/>
            <person name="Jarju S."/>
            <person name="Secka A."/>
            <person name="Antonio M."/>
            <person name="Oren A."/>
            <person name="Chaudhuri R.R."/>
            <person name="La Ragione R."/>
            <person name="Hildebrand F."/>
            <person name="Pallen M.J."/>
        </authorList>
    </citation>
    <scope>NUCLEOTIDE SEQUENCE</scope>
    <source>
        <strain evidence="12">ChiSxjej2B14-8506</strain>
    </source>
</reference>
<dbReference type="InterPro" id="IPR045082">
    <property type="entry name" value="ATP_syn_F0_a_bact/chloroplast"/>
</dbReference>
<dbReference type="PANTHER" id="PTHR42823">
    <property type="entry name" value="ATP SYNTHASE SUBUNIT A, CHLOROPLASTIC"/>
    <property type="match status" value="1"/>
</dbReference>
<dbReference type="PANTHER" id="PTHR42823:SF3">
    <property type="entry name" value="ATP SYNTHASE SUBUNIT A, CHLOROPLASTIC"/>
    <property type="match status" value="1"/>
</dbReference>
<evidence type="ECO:0000256" key="9">
    <source>
        <dbReference type="ARBA" id="ARBA00023136"/>
    </source>
</evidence>
<comment type="subcellular location">
    <subcellularLocation>
        <location evidence="1">Membrane</location>
        <topology evidence="1">Multi-pass membrane protein</topology>
    </subcellularLocation>
</comment>
<dbReference type="InterPro" id="IPR035908">
    <property type="entry name" value="F0_ATP_A_sf"/>
</dbReference>
<keyword evidence="5 11" id="KW-0812">Transmembrane</keyword>
<dbReference type="GO" id="GO:0005886">
    <property type="term" value="C:plasma membrane"/>
    <property type="evidence" value="ECO:0007669"/>
    <property type="project" value="TreeGrafter"/>
</dbReference>
<comment type="similarity">
    <text evidence="2">Belongs to the ATPase A chain family.</text>
</comment>
<feature type="transmembrane region" description="Helical" evidence="11">
    <location>
        <begin position="25"/>
        <end position="45"/>
    </location>
</feature>
<evidence type="ECO:0000256" key="11">
    <source>
        <dbReference type="SAM" id="Phobius"/>
    </source>
</evidence>
<dbReference type="PRINTS" id="PR00123">
    <property type="entry name" value="ATPASEA"/>
</dbReference>
<dbReference type="GO" id="GO:0042777">
    <property type="term" value="P:proton motive force-driven plasma membrane ATP synthesis"/>
    <property type="evidence" value="ECO:0007669"/>
    <property type="project" value="TreeGrafter"/>
</dbReference>
<name>A0A9D1S4X8_9FIRM</name>
<sequence>MENFTVEVSPETFEWLGLTISQSQVTLFIVTLLLVAFGLVFRYYLFPKFTERPGKFQNVIELLVEAAGKMADSNLHGKCAGLYAYSFSMIVLMVTSYLMELLGMRIPATDFNFTFAVAVMSLVVIVYYGVKYKGGWGYIKSFGKPLGIMWPFRVLSELLIPVSLSCRMFGNLFAAMVVMDIVYEAMSYFAIGIPALLALYFNLFDVGIQVYIFVTLTQIFTGEAIEED</sequence>
<proteinExistence type="inferred from homology"/>
<dbReference type="Gene3D" id="1.20.120.220">
    <property type="entry name" value="ATP synthase, F0 complex, subunit A"/>
    <property type="match status" value="1"/>
</dbReference>
<reference evidence="12" key="1">
    <citation type="submission" date="2020-10" db="EMBL/GenBank/DDBJ databases">
        <authorList>
            <person name="Gilroy R."/>
        </authorList>
    </citation>
    <scope>NUCLEOTIDE SEQUENCE</scope>
    <source>
        <strain evidence="12">ChiSxjej2B14-8506</strain>
    </source>
</reference>
<keyword evidence="6" id="KW-0375">Hydrogen ion transport</keyword>
<gene>
    <name evidence="12" type="ORF">IAC59_09225</name>
</gene>
<keyword evidence="8" id="KW-0406">Ion transport</keyword>
<keyword evidence="3" id="KW-0813">Transport</keyword>
<dbReference type="GO" id="GO:0045259">
    <property type="term" value="C:proton-transporting ATP synthase complex"/>
    <property type="evidence" value="ECO:0007669"/>
    <property type="project" value="UniProtKB-KW"/>
</dbReference>
<dbReference type="Pfam" id="PF00119">
    <property type="entry name" value="ATP-synt_A"/>
    <property type="match status" value="1"/>
</dbReference>
<accession>A0A9D1S4X8</accession>
<protein>
    <submittedName>
        <fullName evidence="12">F0F1 ATP synthase subunit A</fullName>
    </submittedName>
</protein>
<evidence type="ECO:0000256" key="3">
    <source>
        <dbReference type="ARBA" id="ARBA00022448"/>
    </source>
</evidence>
<dbReference type="SUPFAM" id="SSF81336">
    <property type="entry name" value="F1F0 ATP synthase subunit A"/>
    <property type="match status" value="1"/>
</dbReference>
<comment type="caution">
    <text evidence="12">The sequence shown here is derived from an EMBL/GenBank/DDBJ whole genome shotgun (WGS) entry which is preliminary data.</text>
</comment>
<evidence type="ECO:0000313" key="12">
    <source>
        <dbReference type="EMBL" id="HIU47419.1"/>
    </source>
</evidence>
<feature type="transmembrane region" description="Helical" evidence="11">
    <location>
        <begin position="185"/>
        <end position="203"/>
    </location>
</feature>
<keyword evidence="10" id="KW-0066">ATP synthesis</keyword>
<evidence type="ECO:0000256" key="10">
    <source>
        <dbReference type="ARBA" id="ARBA00023310"/>
    </source>
</evidence>
<keyword evidence="7 11" id="KW-1133">Transmembrane helix</keyword>
<dbReference type="InterPro" id="IPR000568">
    <property type="entry name" value="ATP_synth_F0_asu"/>
</dbReference>
<evidence type="ECO:0000313" key="13">
    <source>
        <dbReference type="Proteomes" id="UP000824123"/>
    </source>
</evidence>
<evidence type="ECO:0000256" key="1">
    <source>
        <dbReference type="ARBA" id="ARBA00004141"/>
    </source>
</evidence>
<dbReference type="Proteomes" id="UP000824123">
    <property type="component" value="Unassembled WGS sequence"/>
</dbReference>
<evidence type="ECO:0000256" key="4">
    <source>
        <dbReference type="ARBA" id="ARBA00022547"/>
    </source>
</evidence>
<keyword evidence="9 11" id="KW-0472">Membrane</keyword>
<feature type="transmembrane region" description="Helical" evidence="11">
    <location>
        <begin position="79"/>
        <end position="99"/>
    </location>
</feature>
<evidence type="ECO:0000256" key="5">
    <source>
        <dbReference type="ARBA" id="ARBA00022692"/>
    </source>
</evidence>
<organism evidence="12 13">
    <name type="scientific">Candidatus Fimadaptatus faecigallinarum</name>
    <dbReference type="NCBI Taxonomy" id="2840814"/>
    <lineage>
        <taxon>Bacteria</taxon>
        <taxon>Bacillati</taxon>
        <taxon>Bacillota</taxon>
        <taxon>Clostridia</taxon>
        <taxon>Eubacteriales</taxon>
        <taxon>Candidatus Fimadaptatus</taxon>
    </lineage>
</organism>
<evidence type="ECO:0000256" key="8">
    <source>
        <dbReference type="ARBA" id="ARBA00023065"/>
    </source>
</evidence>
<evidence type="ECO:0000256" key="7">
    <source>
        <dbReference type="ARBA" id="ARBA00022989"/>
    </source>
</evidence>
<dbReference type="EMBL" id="DVNK01000054">
    <property type="protein sequence ID" value="HIU47419.1"/>
    <property type="molecule type" value="Genomic_DNA"/>
</dbReference>
<keyword evidence="4" id="KW-0138">CF(0)</keyword>
<dbReference type="AlphaFoldDB" id="A0A9D1S4X8"/>
<feature type="transmembrane region" description="Helical" evidence="11">
    <location>
        <begin position="111"/>
        <end position="130"/>
    </location>
</feature>
<dbReference type="GO" id="GO:0046933">
    <property type="term" value="F:proton-transporting ATP synthase activity, rotational mechanism"/>
    <property type="evidence" value="ECO:0007669"/>
    <property type="project" value="TreeGrafter"/>
</dbReference>